<dbReference type="SUPFAM" id="SSF101801">
    <property type="entry name" value="Surface presentation of antigens (SPOA)"/>
    <property type="match status" value="1"/>
</dbReference>
<evidence type="ECO:0000259" key="1">
    <source>
        <dbReference type="Pfam" id="PF01052"/>
    </source>
</evidence>
<evidence type="ECO:0000313" key="2">
    <source>
        <dbReference type="EMBL" id="CDN87195.1"/>
    </source>
</evidence>
<dbReference type="Pfam" id="PF01052">
    <property type="entry name" value="FliMN_C"/>
    <property type="match status" value="1"/>
</dbReference>
<feature type="domain" description="Flagellar motor switch protein FliN-like C-terminal" evidence="1">
    <location>
        <begin position="229"/>
        <end position="286"/>
    </location>
</feature>
<dbReference type="Proteomes" id="UP000028878">
    <property type="component" value="Unassembled WGS sequence"/>
</dbReference>
<dbReference type="AlphaFoldDB" id="A0A1L1PPD1"/>
<dbReference type="InterPro" id="IPR001543">
    <property type="entry name" value="FliN-like_C"/>
</dbReference>
<evidence type="ECO:0000313" key="3">
    <source>
        <dbReference type="Proteomes" id="UP000028878"/>
    </source>
</evidence>
<keyword evidence="3" id="KW-1185">Reference proteome</keyword>
<organism evidence="2 3">
    <name type="scientific">Hydrogenophaga intermedia</name>
    <dbReference type="NCBI Taxonomy" id="65786"/>
    <lineage>
        <taxon>Bacteria</taxon>
        <taxon>Pseudomonadati</taxon>
        <taxon>Pseudomonadota</taxon>
        <taxon>Betaproteobacteria</taxon>
        <taxon>Burkholderiales</taxon>
        <taxon>Comamonadaceae</taxon>
        <taxon>Hydrogenophaga</taxon>
    </lineage>
</organism>
<dbReference type="InterPro" id="IPR036429">
    <property type="entry name" value="SpoA-like_sf"/>
</dbReference>
<accession>A0A1L1PPD1</accession>
<proteinExistence type="predicted"/>
<dbReference type="Gene3D" id="2.30.330.10">
    <property type="entry name" value="SpoA-like"/>
    <property type="match status" value="1"/>
</dbReference>
<gene>
    <name evidence="2" type="ORF">BN948_01614</name>
</gene>
<sequence>MAHTPHILPPAAGARLTALDPCELGRPIHALDSLFQLTQQDLDHALAAAFPGRVGAPVRLGGVSHGRTNPIETTLRWATHRSGGGRSAFAIERSALTALLARRYGSTDWELGARCVPPLETATEQRLAAQLGQLLSQALMRRIGGPIDGGADGEAPTLAFEQSLPLTRCPISGPTMFLWAQVLAGSAPLGLLVFALDSDTLATALRQLAPARRQSAVRASDSASLRRALPLRLDVRLAQKTLPLGELLGLKPGDVLPISLDTATVRVQDNPVLKALVVENKGRLCLTNLQEV</sequence>
<dbReference type="RefSeq" id="WP_009518079.1">
    <property type="nucleotide sequence ID" value="NZ_CCAE010000009.1"/>
</dbReference>
<name>A0A1L1PPD1_HYDIT</name>
<protein>
    <submittedName>
        <fullName evidence="2">Surface presentation of antigens (SPOA) protein</fullName>
    </submittedName>
</protein>
<dbReference type="EMBL" id="CCAE010000009">
    <property type="protein sequence ID" value="CDN87195.1"/>
    <property type="molecule type" value="Genomic_DNA"/>
</dbReference>
<reference evidence="3" key="1">
    <citation type="submission" date="2014-11" db="EMBL/GenBank/DDBJ databases">
        <title>Draft genome sequence of Hydrogenophaga intermedia S1.</title>
        <authorList>
            <person name="Gan H.M."/>
            <person name="Chew T.H."/>
            <person name="Stolz A."/>
        </authorList>
    </citation>
    <scope>NUCLEOTIDE SEQUENCE [LARGE SCALE GENOMIC DNA]</scope>
    <source>
        <strain evidence="3">S1</strain>
    </source>
</reference>